<dbReference type="Gene3D" id="1.10.287.130">
    <property type="match status" value="1"/>
</dbReference>
<reference evidence="3" key="1">
    <citation type="submission" date="2019-06" db="EMBL/GenBank/DDBJ databases">
        <title>Methanoculleus strain from Tamsui River, Taipei, Taiwan.</title>
        <authorList>
            <person name="You Y.-T."/>
            <person name="Chen S.-C."/>
            <person name="Lai S.-J."/>
            <person name="Lee Y.-C."/>
            <person name="Lai M.-C."/>
        </authorList>
    </citation>
    <scope>NUCLEOTIDE SEQUENCE</scope>
    <source>
        <strain evidence="3">Afa-1</strain>
    </source>
</reference>
<evidence type="ECO:0000313" key="3">
    <source>
        <dbReference type="EMBL" id="MCT8336725.1"/>
    </source>
</evidence>
<dbReference type="Proteomes" id="UP001065682">
    <property type="component" value="Unassembled WGS sequence"/>
</dbReference>
<comment type="caution">
    <text evidence="3">The sequence shown here is derived from an EMBL/GenBank/DDBJ whole genome shotgun (WGS) entry which is preliminary data.</text>
</comment>
<dbReference type="CDD" id="cd00082">
    <property type="entry name" value="HisKA"/>
    <property type="match status" value="1"/>
</dbReference>
<dbReference type="SMART" id="SM00388">
    <property type="entry name" value="HisKA"/>
    <property type="match status" value="1"/>
</dbReference>
<dbReference type="EMBL" id="VHLL01000002">
    <property type="protein sequence ID" value="MCT8336725.1"/>
    <property type="molecule type" value="Genomic_DNA"/>
</dbReference>
<dbReference type="InterPro" id="IPR003661">
    <property type="entry name" value="HisK_dim/P_dom"/>
</dbReference>
<sequence length="122" mass="13536">MTTNTDAPERPDGESDARDPNPGRGRFPAGSSGQYALYSARVENEAADSARELLATISDRIRNPLQVLLARADLMEDEETAGWIREQVRRINDAVKYLENVLPDLYSTAKKGPAPDEKTHRP</sequence>
<feature type="compositionally biased region" description="Basic and acidic residues" evidence="1">
    <location>
        <begin position="7"/>
        <end position="21"/>
    </location>
</feature>
<evidence type="ECO:0000313" key="4">
    <source>
        <dbReference type="Proteomes" id="UP001065682"/>
    </source>
</evidence>
<dbReference type="InterPro" id="IPR036097">
    <property type="entry name" value="HisK_dim/P_sf"/>
</dbReference>
<feature type="region of interest" description="Disordered" evidence="1">
    <location>
        <begin position="1"/>
        <end position="32"/>
    </location>
</feature>
<evidence type="ECO:0000259" key="2">
    <source>
        <dbReference type="SMART" id="SM00388"/>
    </source>
</evidence>
<dbReference type="Pfam" id="PF00512">
    <property type="entry name" value="HisKA"/>
    <property type="match status" value="1"/>
</dbReference>
<dbReference type="RefSeq" id="WP_261596790.1">
    <property type="nucleotide sequence ID" value="NZ_VHLL01000002.1"/>
</dbReference>
<feature type="domain" description="Signal transduction histidine kinase dimerisation/phosphoacceptor" evidence="2">
    <location>
        <begin position="49"/>
        <end position="114"/>
    </location>
</feature>
<dbReference type="SUPFAM" id="SSF47384">
    <property type="entry name" value="Homodimeric domain of signal transducing histidine kinase"/>
    <property type="match status" value="1"/>
</dbReference>
<keyword evidence="4" id="KW-1185">Reference proteome</keyword>
<gene>
    <name evidence="3" type="ORF">FKB36_04255</name>
</gene>
<dbReference type="AlphaFoldDB" id="A0A9E4ZIW9"/>
<organism evidence="3 4">
    <name type="scientific">Methanoculleus formosensis</name>
    <dbReference type="NCBI Taxonomy" id="2590886"/>
    <lineage>
        <taxon>Archaea</taxon>
        <taxon>Methanobacteriati</taxon>
        <taxon>Methanobacteriota</taxon>
        <taxon>Stenosarchaea group</taxon>
        <taxon>Methanomicrobia</taxon>
        <taxon>Methanomicrobiales</taxon>
        <taxon>Methanomicrobiaceae</taxon>
        <taxon>Methanoculleus</taxon>
    </lineage>
</organism>
<protein>
    <recommendedName>
        <fullName evidence="2">Signal transduction histidine kinase dimerisation/phosphoacceptor domain-containing protein</fullName>
    </recommendedName>
</protein>
<evidence type="ECO:0000256" key="1">
    <source>
        <dbReference type="SAM" id="MobiDB-lite"/>
    </source>
</evidence>
<proteinExistence type="predicted"/>
<dbReference type="GO" id="GO:0000155">
    <property type="term" value="F:phosphorelay sensor kinase activity"/>
    <property type="evidence" value="ECO:0007669"/>
    <property type="project" value="InterPro"/>
</dbReference>
<accession>A0A9E4ZIW9</accession>
<name>A0A9E4ZIW9_9EURY</name>